<dbReference type="KEGG" id="vde:111245460"/>
<dbReference type="Proteomes" id="UP000594260">
    <property type="component" value="Unplaced"/>
</dbReference>
<keyword evidence="3" id="KW-1185">Reference proteome</keyword>
<dbReference type="EnsemblMetazoa" id="XM_022793846">
    <property type="protein sequence ID" value="XP_022649581"/>
    <property type="gene ID" value="LOC111245460"/>
</dbReference>
<feature type="compositionally biased region" description="Polar residues" evidence="1">
    <location>
        <begin position="748"/>
        <end position="770"/>
    </location>
</feature>
<name>A0A7M7JBP5_VARDE</name>
<feature type="region of interest" description="Disordered" evidence="1">
    <location>
        <begin position="104"/>
        <end position="176"/>
    </location>
</feature>
<feature type="region of interest" description="Disordered" evidence="1">
    <location>
        <begin position="574"/>
        <end position="611"/>
    </location>
</feature>
<feature type="compositionally biased region" description="Polar residues" evidence="1">
    <location>
        <begin position="488"/>
        <end position="501"/>
    </location>
</feature>
<feature type="region of interest" description="Disordered" evidence="1">
    <location>
        <begin position="629"/>
        <end position="782"/>
    </location>
</feature>
<organism evidence="2 3">
    <name type="scientific">Varroa destructor</name>
    <name type="common">Honeybee mite</name>
    <dbReference type="NCBI Taxonomy" id="109461"/>
    <lineage>
        <taxon>Eukaryota</taxon>
        <taxon>Metazoa</taxon>
        <taxon>Ecdysozoa</taxon>
        <taxon>Arthropoda</taxon>
        <taxon>Chelicerata</taxon>
        <taxon>Arachnida</taxon>
        <taxon>Acari</taxon>
        <taxon>Parasitiformes</taxon>
        <taxon>Mesostigmata</taxon>
        <taxon>Gamasina</taxon>
        <taxon>Dermanyssoidea</taxon>
        <taxon>Varroidae</taxon>
        <taxon>Varroa</taxon>
    </lineage>
</organism>
<dbReference type="EnsemblMetazoa" id="XM_022793845">
    <property type="protein sequence ID" value="XP_022649580"/>
    <property type="gene ID" value="LOC111245460"/>
</dbReference>
<feature type="compositionally biased region" description="Low complexity" evidence="1">
    <location>
        <begin position="104"/>
        <end position="114"/>
    </location>
</feature>
<dbReference type="EnsemblMetazoa" id="XM_022793848">
    <property type="protein sequence ID" value="XP_022649583"/>
    <property type="gene ID" value="LOC111245460"/>
</dbReference>
<dbReference type="EnsemblMetazoa" id="XM_022793847">
    <property type="protein sequence ID" value="XP_022649582"/>
    <property type="gene ID" value="LOC111245460"/>
</dbReference>
<reference evidence="2" key="1">
    <citation type="submission" date="2021-01" db="UniProtKB">
        <authorList>
            <consortium name="EnsemblMetazoa"/>
        </authorList>
    </citation>
    <scope>IDENTIFICATION</scope>
</reference>
<feature type="region of interest" description="Disordered" evidence="1">
    <location>
        <begin position="368"/>
        <end position="510"/>
    </location>
</feature>
<dbReference type="RefSeq" id="XP_022649581.1">
    <property type="nucleotide sequence ID" value="XM_022793846.1"/>
</dbReference>
<evidence type="ECO:0000256" key="1">
    <source>
        <dbReference type="SAM" id="MobiDB-lite"/>
    </source>
</evidence>
<protein>
    <submittedName>
        <fullName evidence="2">Uncharacterized protein</fullName>
    </submittedName>
</protein>
<feature type="compositionally biased region" description="Basic and acidic residues" evidence="1">
    <location>
        <begin position="1"/>
        <end position="10"/>
    </location>
</feature>
<dbReference type="InParanoid" id="A0A7M7JBP5"/>
<feature type="region of interest" description="Disordered" evidence="1">
    <location>
        <begin position="1"/>
        <end position="81"/>
    </location>
</feature>
<proteinExistence type="predicted"/>
<feature type="compositionally biased region" description="Low complexity" evidence="1">
    <location>
        <begin position="368"/>
        <end position="378"/>
    </location>
</feature>
<dbReference type="RefSeq" id="XP_022649582.1">
    <property type="nucleotide sequence ID" value="XM_022793847.1"/>
</dbReference>
<dbReference type="RefSeq" id="XP_022649583.1">
    <property type="nucleotide sequence ID" value="XM_022793848.1"/>
</dbReference>
<feature type="compositionally biased region" description="Polar residues" evidence="1">
    <location>
        <begin position="636"/>
        <end position="645"/>
    </location>
</feature>
<feature type="compositionally biased region" description="Low complexity" evidence="1">
    <location>
        <begin position="440"/>
        <end position="453"/>
    </location>
</feature>
<dbReference type="AlphaFoldDB" id="A0A7M7JBP5"/>
<evidence type="ECO:0000313" key="2">
    <source>
        <dbReference type="EnsemblMetazoa" id="XP_022649583"/>
    </source>
</evidence>
<accession>A0A7M7JBP5</accession>
<feature type="compositionally biased region" description="Low complexity" evidence="1">
    <location>
        <begin position="166"/>
        <end position="176"/>
    </location>
</feature>
<dbReference type="RefSeq" id="XP_022649580.1">
    <property type="nucleotide sequence ID" value="XM_022793845.1"/>
</dbReference>
<feature type="compositionally biased region" description="Basic and acidic residues" evidence="1">
    <location>
        <begin position="52"/>
        <end position="62"/>
    </location>
</feature>
<feature type="compositionally biased region" description="Polar residues" evidence="1">
    <location>
        <begin position="16"/>
        <end position="26"/>
    </location>
</feature>
<feature type="compositionally biased region" description="Low complexity" evidence="1">
    <location>
        <begin position="583"/>
        <end position="611"/>
    </location>
</feature>
<feature type="compositionally biased region" description="Pro residues" evidence="1">
    <location>
        <begin position="115"/>
        <end position="128"/>
    </location>
</feature>
<dbReference type="OMA" id="QQETWID"/>
<dbReference type="GeneID" id="111245460"/>
<feature type="region of interest" description="Disordered" evidence="1">
    <location>
        <begin position="343"/>
        <end position="362"/>
    </location>
</feature>
<evidence type="ECO:0000313" key="3">
    <source>
        <dbReference type="Proteomes" id="UP000594260"/>
    </source>
</evidence>
<sequence>MSDLKQKPQEKALPQVTASPQSSALPLNNDILRKGAPWTESAGPGVKSPPSKKLEPAIRHLSQDAAPTGSTPLPTNVPLLANVPRSGFAAPQSAFGQVELPPAVKAPPAASVPQVPFPPPSQTLPPSQPGRYPASHFLPAGPSPTSAAPPPAFATLTPGVPPPGAPSTSAGPSSLPYTRPVAGFRSPEGVASPAFQFPQCSISLSAGALPPGGSFPSPYGPFPSTYMYPQVGLYPPMYPFPPTYGYPPPPPLPPTYGYPLTGVPVAAPPVGMPVGAPSPAGPLAYGTYGTLPMSQAQQLLAAPSLETPYQGYETSPTFASVAPSRHPTPSTLPLAVAPQQDYAPPLTGLLPQPLAAPTANRRHSERPLLNTLPPATAPVASSSQASISPRGGSSPRPEVALLAGGGGLLTVVPPPALPSSKDESALKEASQIQRAPPPSGRSSPRGASLSSRAFSRKGERAQTGAPTSKSASPPLVPKQKKGPLMQTGAVSSSNDHLLQPSTKREPLSECASLYKETPSFKDATHSEGEALAECRIPSKTTTLAKFEALSEGATTSKGTATGAAVLKSATVPEEATIPKNEISSKSSLPGVSLSPIDLPSPSTRRSSSSRISKIALSVIVGEAPLEMARFPKTAAPQDTETVEATRQSDDAEAFAETPQDGAAPSDVETTAPQDNKAAPETGSDVPSPGFIPTPDSAPFESTPVGVQTTTSLKLGCESHPDSMLPDSVVLRSLGTGTDSVPELGGTTPACTTLTSERAAQQTTASPQGQTPPDAVIDTPVQN</sequence>
<feature type="compositionally biased region" description="Low complexity" evidence="1">
    <location>
        <begin position="388"/>
        <end position="402"/>
    </location>
</feature>